<sequence length="386" mass="43050">MKAFAIIRHQKIKAGRHLVATGLHNARGIQTPNADKSAPPVEIMVGTNKPWRDVTNVMDRLGIAKVRKNGNVAVEVFLGASPEWWASQGWRPGVMPMGDTLAVIQAWKAEQLAYLEARFGKHLIASVVLHQDEASPHVHALIVPAQFRRDGREKGPDAGRAAWRLSTEKVLPGPSAMKSIVTAYADRMGAFGLVRGQDRPAGTTQHKPLKQWQEEQAFLSEKLGSEFMRQIDVTQQATVEAERIRREAHDYAAKVKAMADKEAREARELVVMREEILRRKEDATNAARLEVQAEHRRAADMVHAVEEERASLRKLRDRLDGMIAQVEKMLEPIRDYASKWLHASPLVRQAIGAKGPEAVKIAASEHARELEAMKAFLSNRGRGSRG</sequence>
<dbReference type="Gene3D" id="3.30.930.30">
    <property type="match status" value="1"/>
</dbReference>
<dbReference type="RefSeq" id="WP_183952440.1">
    <property type="nucleotide sequence ID" value="NZ_JACIDH010000015.1"/>
</dbReference>
<dbReference type="GO" id="GO:0006310">
    <property type="term" value="P:DNA recombination"/>
    <property type="evidence" value="ECO:0007669"/>
    <property type="project" value="InterPro"/>
</dbReference>
<protein>
    <submittedName>
        <fullName evidence="1">Vacuolar-type H+-ATPase subunit E/Vma4</fullName>
    </submittedName>
</protein>
<evidence type="ECO:0000313" key="1">
    <source>
        <dbReference type="EMBL" id="MBB3880381.1"/>
    </source>
</evidence>
<comment type="caution">
    <text evidence="1">The sequence shown here is derived from an EMBL/GenBank/DDBJ whole genome shotgun (WGS) entry which is preliminary data.</text>
</comment>
<dbReference type="Pfam" id="PF01076">
    <property type="entry name" value="Mob_Pre"/>
    <property type="match status" value="1"/>
</dbReference>
<dbReference type="GO" id="GO:0003677">
    <property type="term" value="F:DNA binding"/>
    <property type="evidence" value="ECO:0007669"/>
    <property type="project" value="InterPro"/>
</dbReference>
<name>A0A7W6F3W7_9SPHN</name>
<organism evidence="1 2">
    <name type="scientific">Sphingomonas pseudosanguinis</name>
    <dbReference type="NCBI Taxonomy" id="413712"/>
    <lineage>
        <taxon>Bacteria</taxon>
        <taxon>Pseudomonadati</taxon>
        <taxon>Pseudomonadota</taxon>
        <taxon>Alphaproteobacteria</taxon>
        <taxon>Sphingomonadales</taxon>
        <taxon>Sphingomonadaceae</taxon>
        <taxon>Sphingomonas</taxon>
    </lineage>
</organism>
<gene>
    <name evidence="1" type="ORF">GGR48_002825</name>
</gene>
<accession>A0A7W6F3W7</accession>
<evidence type="ECO:0000313" key="2">
    <source>
        <dbReference type="Proteomes" id="UP000538670"/>
    </source>
</evidence>
<dbReference type="Proteomes" id="UP000538670">
    <property type="component" value="Unassembled WGS sequence"/>
</dbReference>
<reference evidence="1 2" key="1">
    <citation type="submission" date="2020-08" db="EMBL/GenBank/DDBJ databases">
        <title>Genomic Encyclopedia of Type Strains, Phase IV (KMG-IV): sequencing the most valuable type-strain genomes for metagenomic binning, comparative biology and taxonomic classification.</title>
        <authorList>
            <person name="Goeker M."/>
        </authorList>
    </citation>
    <scope>NUCLEOTIDE SEQUENCE [LARGE SCALE GENOMIC DNA]</scope>
    <source>
        <strain evidence="1 2">DSM 19512</strain>
    </source>
</reference>
<dbReference type="AlphaFoldDB" id="A0A7W6F3W7"/>
<dbReference type="CDD" id="cd17242">
    <property type="entry name" value="MobM_relaxase"/>
    <property type="match status" value="1"/>
</dbReference>
<dbReference type="EMBL" id="JACIDH010000015">
    <property type="protein sequence ID" value="MBB3880381.1"/>
    <property type="molecule type" value="Genomic_DNA"/>
</dbReference>
<keyword evidence="2" id="KW-1185">Reference proteome</keyword>
<dbReference type="InterPro" id="IPR001668">
    <property type="entry name" value="Mob_Pre"/>
</dbReference>
<proteinExistence type="predicted"/>